<reference evidence="1" key="2">
    <citation type="submission" date="2013-09" db="EMBL/GenBank/DDBJ databases">
        <title>Draft genome sequence of Alistipes putredinis (DSM 17216).</title>
        <authorList>
            <person name="Sudarsanam P."/>
            <person name="Ley R."/>
            <person name="Guruge J."/>
            <person name="Turnbaugh P.J."/>
            <person name="Mahowald M."/>
            <person name="Liep D."/>
            <person name="Gordon J."/>
        </authorList>
    </citation>
    <scope>NUCLEOTIDE SEQUENCE</scope>
    <source>
        <strain evidence="1">DSM 17216</strain>
    </source>
</reference>
<keyword evidence="2" id="KW-1185">Reference proteome</keyword>
<reference evidence="1" key="1">
    <citation type="submission" date="2007-10" db="EMBL/GenBank/DDBJ databases">
        <authorList>
            <person name="Fulton L."/>
            <person name="Clifton S."/>
            <person name="Fulton B."/>
            <person name="Xu J."/>
            <person name="Minx P."/>
            <person name="Pepin K.H."/>
            <person name="Johnson M."/>
            <person name="Thiruvilangam P."/>
            <person name="Bhonagiri V."/>
            <person name="Nash W.E."/>
            <person name="Mardis E.R."/>
            <person name="Wilson R.K."/>
        </authorList>
    </citation>
    <scope>NUCLEOTIDE SEQUENCE [LARGE SCALE GENOMIC DNA]</scope>
    <source>
        <strain evidence="1">DSM 17216</strain>
    </source>
</reference>
<comment type="caution">
    <text evidence="1">The sequence shown here is derived from an EMBL/GenBank/DDBJ whole genome shotgun (WGS) entry which is preliminary data.</text>
</comment>
<evidence type="ECO:0000313" key="1">
    <source>
        <dbReference type="EMBL" id="EDS03180.1"/>
    </source>
</evidence>
<protein>
    <submittedName>
        <fullName evidence="1">Uncharacterized protein</fullName>
    </submittedName>
</protein>
<dbReference type="HOGENOM" id="CLU_2434356_0_0_10"/>
<dbReference type="EMBL" id="ABFK02000020">
    <property type="protein sequence ID" value="EDS03180.1"/>
    <property type="molecule type" value="Genomic_DNA"/>
</dbReference>
<dbReference type="Proteomes" id="UP000005819">
    <property type="component" value="Unassembled WGS sequence"/>
</dbReference>
<name>B0MZZ4_9BACT</name>
<dbReference type="AlphaFoldDB" id="B0MZZ4"/>
<sequence>MAPCREALSSHFRSRPAGEFAERVAVGAEDGQDALLGEKEFLFGEDFQGVVEAQTLRFGPVVIAVAEHFVASGDQGFVASSGHVVCFLVG</sequence>
<organism evidence="1 2">
    <name type="scientific">Alistipes putredinis DSM 17216</name>
    <dbReference type="NCBI Taxonomy" id="445970"/>
    <lineage>
        <taxon>Bacteria</taxon>
        <taxon>Pseudomonadati</taxon>
        <taxon>Bacteroidota</taxon>
        <taxon>Bacteroidia</taxon>
        <taxon>Bacteroidales</taxon>
        <taxon>Rikenellaceae</taxon>
        <taxon>Alistipes</taxon>
    </lineage>
</organism>
<evidence type="ECO:0000313" key="2">
    <source>
        <dbReference type="Proteomes" id="UP000005819"/>
    </source>
</evidence>
<accession>B0MZZ4</accession>
<proteinExistence type="predicted"/>
<gene>
    <name evidence="1" type="ORF">ALIPUT_02719</name>
</gene>